<sequence length="122" mass="13435">MYVDSMRFYIPGTSMKSFAADAALVVPVNTLEELVQKEIRALQGLSESVGNSLLRINAARSNYILFTRTGVSLDLPSEIAINGSLLKQVEEVQYLGFILNQNLSWRRHAGMVACKVARGLGM</sequence>
<comment type="caution">
    <text evidence="1">The sequence shown here is derived from an EMBL/GenBank/DDBJ whole genome shotgun (WGS) entry which is preliminary data.</text>
</comment>
<evidence type="ECO:0000313" key="2">
    <source>
        <dbReference type="Proteomes" id="UP001187531"/>
    </source>
</evidence>
<dbReference type="Proteomes" id="UP001187531">
    <property type="component" value="Unassembled WGS sequence"/>
</dbReference>
<gene>
    <name evidence="1" type="ORF">QYM36_003627</name>
</gene>
<reference evidence="1" key="1">
    <citation type="submission" date="2023-07" db="EMBL/GenBank/DDBJ databases">
        <title>Chromosome-level genome assembly of Artemia franciscana.</title>
        <authorList>
            <person name="Jo E."/>
        </authorList>
    </citation>
    <scope>NUCLEOTIDE SEQUENCE</scope>
    <source>
        <tissue evidence="1">Whole body</tissue>
    </source>
</reference>
<proteinExistence type="predicted"/>
<protein>
    <submittedName>
        <fullName evidence="1">Uncharacterized protein</fullName>
    </submittedName>
</protein>
<keyword evidence="2" id="KW-1185">Reference proteome</keyword>
<evidence type="ECO:0000313" key="1">
    <source>
        <dbReference type="EMBL" id="KAK2721405.1"/>
    </source>
</evidence>
<organism evidence="1 2">
    <name type="scientific">Artemia franciscana</name>
    <name type="common">Brine shrimp</name>
    <name type="synonym">Artemia sanfranciscana</name>
    <dbReference type="NCBI Taxonomy" id="6661"/>
    <lineage>
        <taxon>Eukaryota</taxon>
        <taxon>Metazoa</taxon>
        <taxon>Ecdysozoa</taxon>
        <taxon>Arthropoda</taxon>
        <taxon>Crustacea</taxon>
        <taxon>Branchiopoda</taxon>
        <taxon>Anostraca</taxon>
        <taxon>Artemiidae</taxon>
        <taxon>Artemia</taxon>
    </lineage>
</organism>
<name>A0AA88I074_ARTSF</name>
<dbReference type="AlphaFoldDB" id="A0AA88I074"/>
<dbReference type="EMBL" id="JAVRJZ010000006">
    <property type="protein sequence ID" value="KAK2721405.1"/>
    <property type="molecule type" value="Genomic_DNA"/>
</dbReference>
<accession>A0AA88I074</accession>